<proteinExistence type="predicted"/>
<feature type="transmembrane region" description="Helical" evidence="1">
    <location>
        <begin position="78"/>
        <end position="99"/>
    </location>
</feature>
<feature type="transmembrane region" description="Helical" evidence="1">
    <location>
        <begin position="45"/>
        <end position="66"/>
    </location>
</feature>
<feature type="transmembrane region" description="Helical" evidence="1">
    <location>
        <begin position="195"/>
        <end position="214"/>
    </location>
</feature>
<protein>
    <recommendedName>
        <fullName evidence="4">Threonine/homoserine/homoserine lactone efflux protein</fullName>
    </recommendedName>
</protein>
<dbReference type="Proteomes" id="UP000199312">
    <property type="component" value="Unassembled WGS sequence"/>
</dbReference>
<sequence length="222" mass="25821">MKILKRISFKKYSFALGFFISLMGTLPLGYLNVVGVQILLEKGNWATTSFIFGIVAVEFFVLKIAFYGANWLVEQKKLLLLIDIFTIVFFSCIAIYFYFNIGNEKNFSLSQLQLIKFPFVLGVLLNSLNFMQWPYWSGIYVFLFRTEKIKPKTNQNNIFIRGALLGTFSGMMLFAQTGNYFLIDKKTDMGKYLNVIFTFIFLGLALFQFINLFWKRCKVNLI</sequence>
<feature type="transmembrane region" description="Helical" evidence="1">
    <location>
        <begin position="119"/>
        <end position="143"/>
    </location>
</feature>
<dbReference type="EMBL" id="FOZP01000007">
    <property type="protein sequence ID" value="SFS69513.1"/>
    <property type="molecule type" value="Genomic_DNA"/>
</dbReference>
<evidence type="ECO:0000256" key="1">
    <source>
        <dbReference type="SAM" id="Phobius"/>
    </source>
</evidence>
<evidence type="ECO:0000313" key="3">
    <source>
        <dbReference type="Proteomes" id="UP000199312"/>
    </source>
</evidence>
<dbReference type="OrthoDB" id="9342487at2"/>
<feature type="transmembrane region" description="Helical" evidence="1">
    <location>
        <begin position="163"/>
        <end position="183"/>
    </location>
</feature>
<dbReference type="AlphaFoldDB" id="A0A1I6RXT8"/>
<dbReference type="STRING" id="593133.SAMN04488006_2635"/>
<name>A0A1I6RXT8_9FLAO</name>
<gene>
    <name evidence="2" type="ORF">SAMN04488006_2635</name>
</gene>
<evidence type="ECO:0000313" key="2">
    <source>
        <dbReference type="EMBL" id="SFS69513.1"/>
    </source>
</evidence>
<dbReference type="RefSeq" id="WP_143102420.1">
    <property type="nucleotide sequence ID" value="NZ_FOZP01000007.1"/>
</dbReference>
<organism evidence="2 3">
    <name type="scientific">Lutibacter maritimus</name>
    <dbReference type="NCBI Taxonomy" id="593133"/>
    <lineage>
        <taxon>Bacteria</taxon>
        <taxon>Pseudomonadati</taxon>
        <taxon>Bacteroidota</taxon>
        <taxon>Flavobacteriia</taxon>
        <taxon>Flavobacteriales</taxon>
        <taxon>Flavobacteriaceae</taxon>
        <taxon>Lutibacter</taxon>
    </lineage>
</organism>
<feature type="transmembrane region" description="Helical" evidence="1">
    <location>
        <begin position="12"/>
        <end position="33"/>
    </location>
</feature>
<keyword evidence="1" id="KW-0812">Transmembrane</keyword>
<accession>A0A1I6RXT8</accession>
<keyword evidence="3" id="KW-1185">Reference proteome</keyword>
<evidence type="ECO:0008006" key="4">
    <source>
        <dbReference type="Google" id="ProtNLM"/>
    </source>
</evidence>
<keyword evidence="1" id="KW-1133">Transmembrane helix</keyword>
<reference evidence="3" key="1">
    <citation type="submission" date="2016-10" db="EMBL/GenBank/DDBJ databases">
        <authorList>
            <person name="Varghese N."/>
            <person name="Submissions S."/>
        </authorList>
    </citation>
    <scope>NUCLEOTIDE SEQUENCE [LARGE SCALE GENOMIC DNA]</scope>
    <source>
        <strain evidence="3">DSM 24450</strain>
    </source>
</reference>
<keyword evidence="1" id="KW-0472">Membrane</keyword>